<protein>
    <submittedName>
        <fullName evidence="1">Uncharacterized protein</fullName>
    </submittedName>
</protein>
<dbReference type="RefSeq" id="WP_380024463.1">
    <property type="nucleotide sequence ID" value="NZ_JBHSHC010000024.1"/>
</dbReference>
<name>A0ABV9PX90_9BACL</name>
<dbReference type="Proteomes" id="UP001596002">
    <property type="component" value="Unassembled WGS sequence"/>
</dbReference>
<reference evidence="2" key="1">
    <citation type="journal article" date="2019" name="Int. J. Syst. Evol. Microbiol.">
        <title>The Global Catalogue of Microorganisms (GCM) 10K type strain sequencing project: providing services to taxonomists for standard genome sequencing and annotation.</title>
        <authorList>
            <consortium name="The Broad Institute Genomics Platform"/>
            <consortium name="The Broad Institute Genome Sequencing Center for Infectious Disease"/>
            <person name="Wu L."/>
            <person name="Ma J."/>
        </authorList>
    </citation>
    <scope>NUCLEOTIDE SEQUENCE [LARGE SCALE GENOMIC DNA]</scope>
    <source>
        <strain evidence="2">WYCCWR 12678</strain>
    </source>
</reference>
<keyword evidence="2" id="KW-1185">Reference proteome</keyword>
<comment type="caution">
    <text evidence="1">The sequence shown here is derived from an EMBL/GenBank/DDBJ whole genome shotgun (WGS) entry which is preliminary data.</text>
</comment>
<evidence type="ECO:0000313" key="2">
    <source>
        <dbReference type="Proteomes" id="UP001596002"/>
    </source>
</evidence>
<accession>A0ABV9PX90</accession>
<sequence>MIKIISTLVSVVASGVFLWGTYHQIVNQQTMNSTFGNILGQVQHASNLTSETLNVVSPISDIVQGVETMNNKLSTGVIPNLTDANNSLNSITETESAIIAALGSLNSVTTNTVGEIGKVADANRKVLGLIGQANDSAGKELGLMQNLSSLTDQSIKELTVLNKKFAMLSLLP</sequence>
<gene>
    <name evidence="1" type="ORF">ACFO8Q_04125</name>
</gene>
<dbReference type="EMBL" id="JBHSHC010000024">
    <property type="protein sequence ID" value="MFC4766566.1"/>
    <property type="molecule type" value="Genomic_DNA"/>
</dbReference>
<evidence type="ECO:0000313" key="1">
    <source>
        <dbReference type="EMBL" id="MFC4766566.1"/>
    </source>
</evidence>
<organism evidence="1 2">
    <name type="scientific">Effusibacillus consociatus</name>
    <dbReference type="NCBI Taxonomy" id="1117041"/>
    <lineage>
        <taxon>Bacteria</taxon>
        <taxon>Bacillati</taxon>
        <taxon>Bacillota</taxon>
        <taxon>Bacilli</taxon>
        <taxon>Bacillales</taxon>
        <taxon>Alicyclobacillaceae</taxon>
        <taxon>Effusibacillus</taxon>
    </lineage>
</organism>
<proteinExistence type="predicted"/>